<evidence type="ECO:0000313" key="2">
    <source>
        <dbReference type="EMBL" id="GFD23495.1"/>
    </source>
</evidence>
<dbReference type="AlphaFoldDB" id="A0A699UKS4"/>
<protein>
    <submittedName>
        <fullName evidence="2">Uncharacterized protein</fullName>
    </submittedName>
</protein>
<accession>A0A699UKS4</accession>
<name>A0A699UKS4_TANCI</name>
<feature type="non-terminal residue" evidence="2">
    <location>
        <position position="160"/>
    </location>
</feature>
<proteinExistence type="predicted"/>
<evidence type="ECO:0000256" key="1">
    <source>
        <dbReference type="SAM" id="MobiDB-lite"/>
    </source>
</evidence>
<organism evidence="2">
    <name type="scientific">Tanacetum cinerariifolium</name>
    <name type="common">Dalmatian daisy</name>
    <name type="synonym">Chrysanthemum cinerariifolium</name>
    <dbReference type="NCBI Taxonomy" id="118510"/>
    <lineage>
        <taxon>Eukaryota</taxon>
        <taxon>Viridiplantae</taxon>
        <taxon>Streptophyta</taxon>
        <taxon>Embryophyta</taxon>
        <taxon>Tracheophyta</taxon>
        <taxon>Spermatophyta</taxon>
        <taxon>Magnoliopsida</taxon>
        <taxon>eudicotyledons</taxon>
        <taxon>Gunneridae</taxon>
        <taxon>Pentapetalae</taxon>
        <taxon>asterids</taxon>
        <taxon>campanulids</taxon>
        <taxon>Asterales</taxon>
        <taxon>Asteraceae</taxon>
        <taxon>Asteroideae</taxon>
        <taxon>Anthemideae</taxon>
        <taxon>Anthemidinae</taxon>
        <taxon>Tanacetum</taxon>
    </lineage>
</organism>
<sequence>VIRDPEEESTTIIPTDTKSKDKGKGKMVEEPKPLKKKQQVEIDEEYARKLYEELNKDIDWNVAIDHVKQKSKEDPFVQRYQLEEEENRAIQSINKTPTQKAVKRRKLNEEVEDLKRHLEIMPDEDDDVYTEATSLARKVPVVDYEIIHLNNKPYYKIIQA</sequence>
<comment type="caution">
    <text evidence="2">The sequence shown here is derived from an EMBL/GenBank/DDBJ whole genome shotgun (WGS) entry which is preliminary data.</text>
</comment>
<feature type="region of interest" description="Disordered" evidence="1">
    <location>
        <begin position="1"/>
        <end position="36"/>
    </location>
</feature>
<feature type="non-terminal residue" evidence="2">
    <location>
        <position position="1"/>
    </location>
</feature>
<reference evidence="2" key="1">
    <citation type="journal article" date="2019" name="Sci. Rep.">
        <title>Draft genome of Tanacetum cinerariifolium, the natural source of mosquito coil.</title>
        <authorList>
            <person name="Yamashiro T."/>
            <person name="Shiraishi A."/>
            <person name="Satake H."/>
            <person name="Nakayama K."/>
        </authorList>
    </citation>
    <scope>NUCLEOTIDE SEQUENCE</scope>
</reference>
<feature type="compositionally biased region" description="Basic and acidic residues" evidence="1">
    <location>
        <begin position="17"/>
        <end position="33"/>
    </location>
</feature>
<dbReference type="EMBL" id="BKCJ011345180">
    <property type="protein sequence ID" value="GFD23495.1"/>
    <property type="molecule type" value="Genomic_DNA"/>
</dbReference>
<gene>
    <name evidence="2" type="ORF">Tci_895464</name>
</gene>